<evidence type="ECO:0000256" key="4">
    <source>
        <dbReference type="ARBA" id="ARBA00022679"/>
    </source>
</evidence>
<dbReference type="CDD" id="cd16917">
    <property type="entry name" value="HATPase_UhpB-NarQ-NarX-like"/>
    <property type="match status" value="1"/>
</dbReference>
<evidence type="ECO:0000256" key="9">
    <source>
        <dbReference type="SAM" id="MobiDB-lite"/>
    </source>
</evidence>
<comment type="caution">
    <text evidence="13">The sequence shown here is derived from an EMBL/GenBank/DDBJ whole genome shotgun (WGS) entry which is preliminary data.</text>
</comment>
<accession>A0ABQ4IHB8</accession>
<evidence type="ECO:0000256" key="7">
    <source>
        <dbReference type="ARBA" id="ARBA00022840"/>
    </source>
</evidence>
<name>A0ABQ4IHB8_9ACTN</name>
<dbReference type="GO" id="GO:0016301">
    <property type="term" value="F:kinase activity"/>
    <property type="evidence" value="ECO:0007669"/>
    <property type="project" value="UniProtKB-KW"/>
</dbReference>
<keyword evidence="7" id="KW-0067">ATP-binding</keyword>
<dbReference type="PANTHER" id="PTHR24421:SF10">
    <property type="entry name" value="NITRATE_NITRITE SENSOR PROTEIN NARQ"/>
    <property type="match status" value="1"/>
</dbReference>
<evidence type="ECO:0000256" key="3">
    <source>
        <dbReference type="ARBA" id="ARBA00022553"/>
    </source>
</evidence>
<keyword evidence="8" id="KW-0902">Two-component regulatory system</keyword>
<keyword evidence="10" id="KW-0472">Membrane</keyword>
<dbReference type="PANTHER" id="PTHR24421">
    <property type="entry name" value="NITRATE/NITRITE SENSOR PROTEIN NARX-RELATED"/>
    <property type="match status" value="1"/>
</dbReference>
<dbReference type="InterPro" id="IPR036890">
    <property type="entry name" value="HATPase_C_sf"/>
</dbReference>
<keyword evidence="10" id="KW-1133">Transmembrane helix</keyword>
<evidence type="ECO:0000256" key="1">
    <source>
        <dbReference type="ARBA" id="ARBA00000085"/>
    </source>
</evidence>
<feature type="transmembrane region" description="Helical" evidence="10">
    <location>
        <begin position="41"/>
        <end position="60"/>
    </location>
</feature>
<dbReference type="InterPro" id="IPR011712">
    <property type="entry name" value="Sig_transdc_His_kin_sub3_dim/P"/>
</dbReference>
<feature type="transmembrane region" description="Helical" evidence="10">
    <location>
        <begin position="72"/>
        <end position="92"/>
    </location>
</feature>
<reference evidence="13 14" key="1">
    <citation type="submission" date="2021-01" db="EMBL/GenBank/DDBJ databases">
        <title>Whole genome shotgun sequence of Verrucosispora gifhornensis NBRC 16317.</title>
        <authorList>
            <person name="Komaki H."/>
            <person name="Tamura T."/>
        </authorList>
    </citation>
    <scope>NUCLEOTIDE SEQUENCE [LARGE SCALE GENOMIC DNA]</scope>
    <source>
        <strain evidence="13 14">NBRC 16317</strain>
    </source>
</reference>
<feature type="transmembrane region" description="Helical" evidence="10">
    <location>
        <begin position="138"/>
        <end position="154"/>
    </location>
</feature>
<evidence type="ECO:0000313" key="13">
    <source>
        <dbReference type="EMBL" id="GIJ17311.1"/>
    </source>
</evidence>
<feature type="domain" description="Signal transduction histidine kinase subgroup 3 dimerisation and phosphoacceptor" evidence="12">
    <location>
        <begin position="199"/>
        <end position="265"/>
    </location>
</feature>
<proteinExistence type="predicted"/>
<dbReference type="EMBL" id="BOPA01000027">
    <property type="protein sequence ID" value="GIJ17311.1"/>
    <property type="molecule type" value="Genomic_DNA"/>
</dbReference>
<dbReference type="InterPro" id="IPR003594">
    <property type="entry name" value="HATPase_dom"/>
</dbReference>
<dbReference type="Pfam" id="PF07730">
    <property type="entry name" value="HisKA_3"/>
    <property type="match status" value="1"/>
</dbReference>
<keyword evidence="5" id="KW-0547">Nucleotide-binding</keyword>
<dbReference type="Gene3D" id="3.30.565.10">
    <property type="entry name" value="Histidine kinase-like ATPase, C-terminal domain"/>
    <property type="match status" value="1"/>
</dbReference>
<keyword evidence="14" id="KW-1185">Reference proteome</keyword>
<evidence type="ECO:0000259" key="12">
    <source>
        <dbReference type="Pfam" id="PF07730"/>
    </source>
</evidence>
<evidence type="ECO:0000256" key="5">
    <source>
        <dbReference type="ARBA" id="ARBA00022741"/>
    </source>
</evidence>
<evidence type="ECO:0000256" key="2">
    <source>
        <dbReference type="ARBA" id="ARBA00012438"/>
    </source>
</evidence>
<keyword evidence="4" id="KW-0808">Transferase</keyword>
<evidence type="ECO:0000256" key="6">
    <source>
        <dbReference type="ARBA" id="ARBA00022777"/>
    </source>
</evidence>
<evidence type="ECO:0000313" key="14">
    <source>
        <dbReference type="Proteomes" id="UP000647860"/>
    </source>
</evidence>
<evidence type="ECO:0000256" key="10">
    <source>
        <dbReference type="SAM" id="Phobius"/>
    </source>
</evidence>
<evidence type="ECO:0000259" key="11">
    <source>
        <dbReference type="Pfam" id="PF02518"/>
    </source>
</evidence>
<dbReference type="RefSeq" id="WP_203224550.1">
    <property type="nucleotide sequence ID" value="NZ_BAAAGZ010000018.1"/>
</dbReference>
<keyword evidence="10" id="KW-0812">Transmembrane</keyword>
<dbReference type="SUPFAM" id="SSF55874">
    <property type="entry name" value="ATPase domain of HSP90 chaperone/DNA topoisomerase II/histidine kinase"/>
    <property type="match status" value="1"/>
</dbReference>
<dbReference type="Pfam" id="PF02518">
    <property type="entry name" value="HATPase_c"/>
    <property type="match status" value="1"/>
</dbReference>
<feature type="transmembrane region" description="Helical" evidence="10">
    <location>
        <begin position="112"/>
        <end position="131"/>
    </location>
</feature>
<dbReference type="InterPro" id="IPR050482">
    <property type="entry name" value="Sensor_HK_TwoCompSys"/>
</dbReference>
<gene>
    <name evidence="13" type="ORF">Vgi01_39950</name>
</gene>
<protein>
    <recommendedName>
        <fullName evidence="2">histidine kinase</fullName>
        <ecNumber evidence="2">2.7.13.3</ecNumber>
    </recommendedName>
</protein>
<feature type="domain" description="Histidine kinase/HSP90-like ATPase" evidence="11">
    <location>
        <begin position="311"/>
        <end position="408"/>
    </location>
</feature>
<organism evidence="13 14">
    <name type="scientific">Micromonospora gifhornensis</name>
    <dbReference type="NCBI Taxonomy" id="84594"/>
    <lineage>
        <taxon>Bacteria</taxon>
        <taxon>Bacillati</taxon>
        <taxon>Actinomycetota</taxon>
        <taxon>Actinomycetes</taxon>
        <taxon>Micromonosporales</taxon>
        <taxon>Micromonosporaceae</taxon>
        <taxon>Micromonospora</taxon>
    </lineage>
</organism>
<evidence type="ECO:0000256" key="8">
    <source>
        <dbReference type="ARBA" id="ARBA00023012"/>
    </source>
</evidence>
<dbReference type="Proteomes" id="UP000647860">
    <property type="component" value="Unassembled WGS sequence"/>
</dbReference>
<keyword evidence="6 13" id="KW-0418">Kinase</keyword>
<comment type="catalytic activity">
    <reaction evidence="1">
        <text>ATP + protein L-histidine = ADP + protein N-phospho-L-histidine.</text>
        <dbReference type="EC" id="2.7.13.3"/>
    </reaction>
</comment>
<sequence length="411" mass="43676">MPVPAPLRDLMRAVATGHDARPGMPAPFGRVPPWAGLRPYLQVWAPLTAFLLSLCALAVLSRYQVGSLETILMAALTGLPVALLPGRALWAWRVAVAATVISGANHLYDEGFPWPGNPVLILVYLVVLVVVGYRHPPGVLFWVWAFSIAMPLLFLGPSAAYGGMLLVTVVLLVGHLLSRWAQARAGLVAEQERGAMLTERARIARELHDVVAHHMSLIAVRSETAAYRLESLPPAARAEFGEISQSSREALTEMRRLLGVLRGPDEQPSTAPQPGLADLGALVAGTRAAGTPVALAVDGNLTGVPDAVDLSAYRIVQEALSNAARHAPGAPVDLTLRRTRNEVNIRVRNEATVDGGDRPAAPTDTAASGSSGQGLRGMRERVAMLHGRLNAEPTEDGGFEVQATLPLDGQT</sequence>
<keyword evidence="3" id="KW-0597">Phosphoprotein</keyword>
<feature type="region of interest" description="Disordered" evidence="9">
    <location>
        <begin position="349"/>
        <end position="411"/>
    </location>
</feature>
<dbReference type="EC" id="2.7.13.3" evidence="2"/>
<dbReference type="Gene3D" id="1.20.5.1930">
    <property type="match status" value="1"/>
</dbReference>